<name>A0A0F9CAA4_9ZZZZ</name>
<dbReference type="EMBL" id="LAZR01047694">
    <property type="protein sequence ID" value="KKK93626.1"/>
    <property type="molecule type" value="Genomic_DNA"/>
</dbReference>
<feature type="non-terminal residue" evidence="1">
    <location>
        <position position="1"/>
    </location>
</feature>
<accession>A0A0F9CAA4</accession>
<dbReference type="Gene3D" id="3.20.70.20">
    <property type="match status" value="1"/>
</dbReference>
<dbReference type="AlphaFoldDB" id="A0A0F9CAA4"/>
<gene>
    <name evidence="1" type="ORF">LCGC14_2690990</name>
</gene>
<proteinExistence type="predicted"/>
<reference evidence="1" key="1">
    <citation type="journal article" date="2015" name="Nature">
        <title>Complex archaea that bridge the gap between prokaryotes and eukaryotes.</title>
        <authorList>
            <person name="Spang A."/>
            <person name="Saw J.H."/>
            <person name="Jorgensen S.L."/>
            <person name="Zaremba-Niedzwiedzka K."/>
            <person name="Martijn J."/>
            <person name="Lind A.E."/>
            <person name="van Eijk R."/>
            <person name="Schleper C."/>
            <person name="Guy L."/>
            <person name="Ettema T.J."/>
        </authorList>
    </citation>
    <scope>NUCLEOTIDE SEQUENCE</scope>
</reference>
<sequence>LNGGLLTQIQFNKDTKVAEIKKTIEKAAELTTSFKPIKPVPICGNCGMKDEKLVEKCPNCKSPFII</sequence>
<comment type="caution">
    <text evidence="1">The sequence shown here is derived from an EMBL/GenBank/DDBJ whole genome shotgun (WGS) entry which is preliminary data.</text>
</comment>
<organism evidence="1">
    <name type="scientific">marine sediment metagenome</name>
    <dbReference type="NCBI Taxonomy" id="412755"/>
    <lineage>
        <taxon>unclassified sequences</taxon>
        <taxon>metagenomes</taxon>
        <taxon>ecological metagenomes</taxon>
    </lineage>
</organism>
<evidence type="ECO:0000313" key="1">
    <source>
        <dbReference type="EMBL" id="KKK93626.1"/>
    </source>
</evidence>
<protein>
    <submittedName>
        <fullName evidence="1">Uncharacterized protein</fullName>
    </submittedName>
</protein>